<accession>W4GTG9</accession>
<dbReference type="RefSeq" id="XP_009828260.1">
    <property type="nucleotide sequence ID" value="XM_009829958.1"/>
</dbReference>
<dbReference type="AlphaFoldDB" id="W4GTG9"/>
<name>W4GTG9_APHAT</name>
<dbReference type="GeneID" id="20807175"/>
<dbReference type="OrthoDB" id="10613540at2759"/>
<keyword evidence="2" id="KW-0732">Signal</keyword>
<feature type="signal peptide" evidence="2">
    <location>
        <begin position="1"/>
        <end position="23"/>
    </location>
</feature>
<sequence length="497" mass="54018">MQCNNSVLRLVLVWAAAVHATQSQGYVDGDALLLPVFFGESPLVVPVPVGTTTIDAHLNKYCLQHSLSRATGDALINAISGSWDTLYQFSYLRIDEGTSSWSVVPTTPVEIASSVCSYLTRTIITVPSTQRDSCMMTLKLEFSRTMTYLNHRRHMWVVPTNDQRTIVQVPSIIAQQPNTSFHKSMCPATTRIYGNLGSPQPPPRWPVCNDPALERPTNVVSTTAAPALKPSHRDISLDVVVPTRSDFNLLDHSIPSAIQLLSNTSQPRDYSAIPAPTLRHPSAKGSITRRSPHPTGSPVSLPVNHETLPWPSYVLWALQAWLVPFVMMGGTLVVCMRAGGETHTAQIANLQRDNQVLRAALHDLSSTLRDSIARAEAIHATQLATAQAVEHAVATLTDAVANMQSEKSQETYNLHAPVTPQMSQDEAASHLLRRTSSSVLLRRLSGSMVLCNAISKDTDTPIKSPFRMAAASIIALGLHRRSSAVGATDDTDLVVVA</sequence>
<proteinExistence type="predicted"/>
<protein>
    <submittedName>
        <fullName evidence="3">Uncharacterized protein</fullName>
    </submittedName>
</protein>
<gene>
    <name evidence="3" type="ORF">H257_05179</name>
</gene>
<dbReference type="EMBL" id="KI913122">
    <property type="protein sequence ID" value="ETV82591.1"/>
    <property type="molecule type" value="Genomic_DNA"/>
</dbReference>
<evidence type="ECO:0000256" key="2">
    <source>
        <dbReference type="SAM" id="SignalP"/>
    </source>
</evidence>
<feature type="chain" id="PRO_5004842689" evidence="2">
    <location>
        <begin position="24"/>
        <end position="497"/>
    </location>
</feature>
<evidence type="ECO:0000256" key="1">
    <source>
        <dbReference type="SAM" id="MobiDB-lite"/>
    </source>
</evidence>
<dbReference type="VEuPathDB" id="FungiDB:H257_05179"/>
<evidence type="ECO:0000313" key="3">
    <source>
        <dbReference type="EMBL" id="ETV82591.1"/>
    </source>
</evidence>
<feature type="region of interest" description="Disordered" evidence="1">
    <location>
        <begin position="275"/>
        <end position="300"/>
    </location>
</feature>
<reference evidence="3" key="1">
    <citation type="submission" date="2013-12" db="EMBL/GenBank/DDBJ databases">
        <title>The Genome Sequence of Aphanomyces astaci APO3.</title>
        <authorList>
            <consortium name="The Broad Institute Genomics Platform"/>
            <person name="Russ C."/>
            <person name="Tyler B."/>
            <person name="van West P."/>
            <person name="Dieguez-Uribeondo J."/>
            <person name="Young S.K."/>
            <person name="Zeng Q."/>
            <person name="Gargeya S."/>
            <person name="Fitzgerald M."/>
            <person name="Abouelleil A."/>
            <person name="Alvarado L."/>
            <person name="Chapman S.B."/>
            <person name="Gainer-Dewar J."/>
            <person name="Goldberg J."/>
            <person name="Griggs A."/>
            <person name="Gujja S."/>
            <person name="Hansen M."/>
            <person name="Howarth C."/>
            <person name="Imamovic A."/>
            <person name="Ireland A."/>
            <person name="Larimer J."/>
            <person name="McCowan C."/>
            <person name="Murphy C."/>
            <person name="Pearson M."/>
            <person name="Poon T.W."/>
            <person name="Priest M."/>
            <person name="Roberts A."/>
            <person name="Saif S."/>
            <person name="Shea T."/>
            <person name="Sykes S."/>
            <person name="Wortman J."/>
            <person name="Nusbaum C."/>
            <person name="Birren B."/>
        </authorList>
    </citation>
    <scope>NUCLEOTIDE SEQUENCE [LARGE SCALE GENOMIC DNA]</scope>
    <source>
        <strain evidence="3">APO3</strain>
    </source>
</reference>
<organism evidence="3">
    <name type="scientific">Aphanomyces astaci</name>
    <name type="common">Crayfish plague agent</name>
    <dbReference type="NCBI Taxonomy" id="112090"/>
    <lineage>
        <taxon>Eukaryota</taxon>
        <taxon>Sar</taxon>
        <taxon>Stramenopiles</taxon>
        <taxon>Oomycota</taxon>
        <taxon>Saprolegniomycetes</taxon>
        <taxon>Saprolegniales</taxon>
        <taxon>Verrucalvaceae</taxon>
        <taxon>Aphanomyces</taxon>
    </lineage>
</organism>